<protein>
    <submittedName>
        <fullName evidence="2">Uncharacterized protein</fullName>
    </submittedName>
</protein>
<dbReference type="AlphaFoldDB" id="A0AAW1ZPV6"/>
<dbReference type="EMBL" id="JAWDJR010000014">
    <property type="protein sequence ID" value="KAK9963474.1"/>
    <property type="molecule type" value="Genomic_DNA"/>
</dbReference>
<sequence>MRDVSTFANWQGLECPQNVRQRTLQSGPNADVPRTSASERYKADQMRMSPERPPENVAKRTKRGRPPNVRQRTLQSGPTADLNGRSQRPGDVPCL</sequence>
<proteinExistence type="predicted"/>
<feature type="compositionally biased region" description="Basic and acidic residues" evidence="1">
    <location>
        <begin position="37"/>
        <end position="58"/>
    </location>
</feature>
<reference evidence="2 3" key="1">
    <citation type="submission" date="2024-05" db="EMBL/GenBank/DDBJ databases">
        <title>A high-quality chromosomal-level genome assembly of Topmouth culter (Culter alburnus).</title>
        <authorList>
            <person name="Zhao H."/>
        </authorList>
    </citation>
    <scope>NUCLEOTIDE SEQUENCE [LARGE SCALE GENOMIC DNA]</scope>
    <source>
        <strain evidence="2">CATC2023</strain>
        <tissue evidence="2">Muscle</tissue>
    </source>
</reference>
<organism evidence="2 3">
    <name type="scientific">Culter alburnus</name>
    <name type="common">Topmouth culter</name>
    <dbReference type="NCBI Taxonomy" id="194366"/>
    <lineage>
        <taxon>Eukaryota</taxon>
        <taxon>Metazoa</taxon>
        <taxon>Chordata</taxon>
        <taxon>Craniata</taxon>
        <taxon>Vertebrata</taxon>
        <taxon>Euteleostomi</taxon>
        <taxon>Actinopterygii</taxon>
        <taxon>Neopterygii</taxon>
        <taxon>Teleostei</taxon>
        <taxon>Ostariophysi</taxon>
        <taxon>Cypriniformes</taxon>
        <taxon>Xenocyprididae</taxon>
        <taxon>Xenocypridinae</taxon>
        <taxon>Culter</taxon>
    </lineage>
</organism>
<comment type="caution">
    <text evidence="2">The sequence shown here is derived from an EMBL/GenBank/DDBJ whole genome shotgun (WGS) entry which is preliminary data.</text>
</comment>
<evidence type="ECO:0000256" key="1">
    <source>
        <dbReference type="SAM" id="MobiDB-lite"/>
    </source>
</evidence>
<evidence type="ECO:0000313" key="3">
    <source>
        <dbReference type="Proteomes" id="UP001479290"/>
    </source>
</evidence>
<gene>
    <name evidence="2" type="ORF">ABG768_006656</name>
</gene>
<accession>A0AAW1ZPV6</accession>
<evidence type="ECO:0000313" key="2">
    <source>
        <dbReference type="EMBL" id="KAK9963474.1"/>
    </source>
</evidence>
<keyword evidence="3" id="KW-1185">Reference proteome</keyword>
<feature type="compositionally biased region" description="Polar residues" evidence="1">
    <location>
        <begin position="18"/>
        <end position="28"/>
    </location>
</feature>
<feature type="region of interest" description="Disordered" evidence="1">
    <location>
        <begin position="18"/>
        <end position="95"/>
    </location>
</feature>
<dbReference type="Proteomes" id="UP001479290">
    <property type="component" value="Unassembled WGS sequence"/>
</dbReference>
<name>A0AAW1ZPV6_CULAL</name>